<keyword evidence="4" id="KW-1185">Reference proteome</keyword>
<feature type="domain" description="BD-FAE-like" evidence="2">
    <location>
        <begin position="79"/>
        <end position="272"/>
    </location>
</feature>
<dbReference type="InterPro" id="IPR006311">
    <property type="entry name" value="TAT_signal"/>
</dbReference>
<keyword evidence="1 3" id="KW-0378">Hydrolase</keyword>
<protein>
    <submittedName>
        <fullName evidence="3">Alpha/beta hydrolase</fullName>
    </submittedName>
</protein>
<evidence type="ECO:0000313" key="3">
    <source>
        <dbReference type="EMBL" id="PPB48510.1"/>
    </source>
</evidence>
<dbReference type="InterPro" id="IPR050300">
    <property type="entry name" value="GDXG_lipolytic_enzyme"/>
</dbReference>
<dbReference type="PANTHER" id="PTHR48081">
    <property type="entry name" value="AB HYDROLASE SUPERFAMILY PROTEIN C4A8.06C"/>
    <property type="match status" value="1"/>
</dbReference>
<sequence>MQPAFPRRVFIVANPGDRYASPVHRENTARPPARRSVLALVAAAGAAVLAACGVRREPGAAAAPPRRYRYGDDPSQFTDLYLPPGGTAVRGVVVIIHGGYWRSTYGAELGVPLARDLAPRGYACWNLEYRRAGNGGGWPETFDDVAAGIDHLAVAAAEHGLDLGATTALGHSAGGHLAVWAAGRPTLPPGAPGAGAPVVPFAAVVSQAGVLDLAQARALGLSDDAVENLLGAPGDPDRYALADPMTAIPLAVPVYAVHGTEDTTVPPAQSEAYVAAASAAGATAELVCVPGDHFAVITPGSEAWAAVLARLEQASDPGPPGQG</sequence>
<dbReference type="EMBL" id="PRKW01000005">
    <property type="protein sequence ID" value="PPB48510.1"/>
    <property type="molecule type" value="Genomic_DNA"/>
</dbReference>
<organism evidence="3 4">
    <name type="scientific">Arthrobacter pityocampae</name>
    <dbReference type="NCBI Taxonomy" id="547334"/>
    <lineage>
        <taxon>Bacteria</taxon>
        <taxon>Bacillati</taxon>
        <taxon>Actinomycetota</taxon>
        <taxon>Actinomycetes</taxon>
        <taxon>Micrococcales</taxon>
        <taxon>Micrococcaceae</taxon>
        <taxon>Arthrobacter</taxon>
    </lineage>
</organism>
<comment type="caution">
    <text evidence="3">The sequence shown here is derived from an EMBL/GenBank/DDBJ whole genome shotgun (WGS) entry which is preliminary data.</text>
</comment>
<dbReference type="GO" id="GO:0016787">
    <property type="term" value="F:hydrolase activity"/>
    <property type="evidence" value="ECO:0007669"/>
    <property type="project" value="UniProtKB-KW"/>
</dbReference>
<accession>A0A2S5IVD6</accession>
<dbReference type="Pfam" id="PF20434">
    <property type="entry name" value="BD-FAE"/>
    <property type="match status" value="1"/>
</dbReference>
<dbReference type="InterPro" id="IPR049492">
    <property type="entry name" value="BD-FAE-like_dom"/>
</dbReference>
<dbReference type="InterPro" id="IPR029058">
    <property type="entry name" value="AB_hydrolase_fold"/>
</dbReference>
<evidence type="ECO:0000256" key="1">
    <source>
        <dbReference type="ARBA" id="ARBA00022801"/>
    </source>
</evidence>
<reference evidence="3 4" key="1">
    <citation type="journal article" date="2014" name="Int. J. Syst. Evol. Microbiol.">
        <title>Arthrobacter pityocampae sp. nov., isolated from Thaumetopoea pityocampa (Lep., Thaumetopoeidae).</title>
        <authorList>
            <person name="Ince I.A."/>
            <person name="Demirbag Z."/>
            <person name="Kati H."/>
        </authorList>
    </citation>
    <scope>NUCLEOTIDE SEQUENCE [LARGE SCALE GENOMIC DNA]</scope>
    <source>
        <strain evidence="3 4">Tp2</strain>
    </source>
</reference>
<dbReference type="PROSITE" id="PS51318">
    <property type="entry name" value="TAT"/>
    <property type="match status" value="1"/>
</dbReference>
<dbReference type="SUPFAM" id="SSF53474">
    <property type="entry name" value="alpha/beta-Hydrolases"/>
    <property type="match status" value="1"/>
</dbReference>
<dbReference type="AlphaFoldDB" id="A0A2S5IVD6"/>
<evidence type="ECO:0000313" key="4">
    <source>
        <dbReference type="Proteomes" id="UP000239297"/>
    </source>
</evidence>
<dbReference type="OrthoDB" id="255603at2"/>
<dbReference type="Gene3D" id="3.40.50.1820">
    <property type="entry name" value="alpha/beta hydrolase"/>
    <property type="match status" value="1"/>
</dbReference>
<dbReference type="Proteomes" id="UP000239297">
    <property type="component" value="Unassembled WGS sequence"/>
</dbReference>
<proteinExistence type="predicted"/>
<evidence type="ECO:0000259" key="2">
    <source>
        <dbReference type="Pfam" id="PF20434"/>
    </source>
</evidence>
<dbReference type="PANTHER" id="PTHR48081:SF33">
    <property type="entry name" value="KYNURENINE FORMAMIDASE"/>
    <property type="match status" value="1"/>
</dbReference>
<gene>
    <name evidence="3" type="ORF">C4K88_12230</name>
</gene>
<name>A0A2S5IVD6_9MICC</name>